<protein>
    <recommendedName>
        <fullName evidence="3">NADH dehydrogenase</fullName>
    </recommendedName>
</protein>
<evidence type="ECO:0000313" key="1">
    <source>
        <dbReference type="EMBL" id="PKZ28725.1"/>
    </source>
</evidence>
<reference evidence="1 2" key="1">
    <citation type="submission" date="2017-12" db="EMBL/GenBank/DDBJ databases">
        <title>Phylogenetic diversity of female urinary microbiome.</title>
        <authorList>
            <person name="Thomas-White K."/>
            <person name="Wolfe A.J."/>
        </authorList>
    </citation>
    <scope>NUCLEOTIDE SEQUENCE [LARGE SCALE GENOMIC DNA]</scope>
    <source>
        <strain evidence="1 2">UMB0112</strain>
    </source>
</reference>
<evidence type="ECO:0008006" key="3">
    <source>
        <dbReference type="Google" id="ProtNLM"/>
    </source>
</evidence>
<dbReference type="RefSeq" id="WP_101637638.1">
    <property type="nucleotide sequence ID" value="NZ_PKHU01000007.1"/>
</dbReference>
<dbReference type="AlphaFoldDB" id="A0A2I1N8M0"/>
<gene>
    <name evidence="1" type="ORF">CYJ41_07550</name>
</gene>
<organism evidence="1 2">
    <name type="scientific">Campylobacter ureolyticus</name>
    <dbReference type="NCBI Taxonomy" id="827"/>
    <lineage>
        <taxon>Bacteria</taxon>
        <taxon>Pseudomonadati</taxon>
        <taxon>Campylobacterota</taxon>
        <taxon>Epsilonproteobacteria</taxon>
        <taxon>Campylobacterales</taxon>
        <taxon>Campylobacteraceae</taxon>
        <taxon>Campylobacter</taxon>
    </lineage>
</organism>
<dbReference type="Proteomes" id="UP000234639">
    <property type="component" value="Unassembled WGS sequence"/>
</dbReference>
<proteinExistence type="predicted"/>
<sequence length="228" mass="25752">MKIFNITPNLSFQNPDLVEKFHNASFLTLSPMEDEKLQNNIFVKCEISSEAYVLMMIASEICKDLENEDIGFLSGESSVGEEEIEEIVDFLKDANFIIADENMLNFHKDKDNIKALLNLIASNFNLKIIDSAGNKLDFNSANLGELKELDNFDGAVVYKHTKDDEFKGGNYFKIVSKVKDGELVTIKSKNLNITKTFKFDKNLKGTIAFLGVKNLDNYAFEVVKTHKA</sequence>
<accession>A0A2I1N8M0</accession>
<comment type="caution">
    <text evidence="1">The sequence shown here is derived from an EMBL/GenBank/DDBJ whole genome shotgun (WGS) entry which is preliminary data.</text>
</comment>
<name>A0A2I1N8M0_9BACT</name>
<dbReference type="EMBL" id="PKHU01000007">
    <property type="protein sequence ID" value="PKZ28725.1"/>
    <property type="molecule type" value="Genomic_DNA"/>
</dbReference>
<evidence type="ECO:0000313" key="2">
    <source>
        <dbReference type="Proteomes" id="UP000234639"/>
    </source>
</evidence>